<accession>A0AA40KWT1</accession>
<protein>
    <submittedName>
        <fullName evidence="1">Uncharacterized protein</fullName>
    </submittedName>
</protein>
<evidence type="ECO:0000313" key="1">
    <source>
        <dbReference type="EMBL" id="KAK1136009.1"/>
    </source>
</evidence>
<name>A0AA40KWT1_9HYME</name>
<reference evidence="1" key="1">
    <citation type="submission" date="2021-10" db="EMBL/GenBank/DDBJ databases">
        <title>Melipona bicolor Genome sequencing and assembly.</title>
        <authorList>
            <person name="Araujo N.S."/>
            <person name="Arias M.C."/>
        </authorList>
    </citation>
    <scope>NUCLEOTIDE SEQUENCE</scope>
    <source>
        <strain evidence="1">USP_2M_L1-L4_2017</strain>
        <tissue evidence="1">Whole body</tissue>
    </source>
</reference>
<dbReference type="Proteomes" id="UP001177670">
    <property type="component" value="Unassembled WGS sequence"/>
</dbReference>
<dbReference type="EMBL" id="JAHYIQ010000001">
    <property type="protein sequence ID" value="KAK1136009.1"/>
    <property type="molecule type" value="Genomic_DNA"/>
</dbReference>
<dbReference type="AlphaFoldDB" id="A0AA40KWT1"/>
<sequence length="81" mass="9183">MGARDVHVILEDLGNSCKRQVSVTRSNRPIPRFCRLRRNEKKKSAVAGRENVSRESEAVELCRRVTTSRNSPVALRYGRSA</sequence>
<proteinExistence type="predicted"/>
<comment type="caution">
    <text evidence="1">The sequence shown here is derived from an EMBL/GenBank/DDBJ whole genome shotgun (WGS) entry which is preliminary data.</text>
</comment>
<gene>
    <name evidence="1" type="ORF">K0M31_000578</name>
</gene>
<evidence type="ECO:0000313" key="2">
    <source>
        <dbReference type="Proteomes" id="UP001177670"/>
    </source>
</evidence>
<keyword evidence="2" id="KW-1185">Reference proteome</keyword>
<feature type="non-terminal residue" evidence="1">
    <location>
        <position position="81"/>
    </location>
</feature>
<organism evidence="1 2">
    <name type="scientific">Melipona bicolor</name>
    <dbReference type="NCBI Taxonomy" id="60889"/>
    <lineage>
        <taxon>Eukaryota</taxon>
        <taxon>Metazoa</taxon>
        <taxon>Ecdysozoa</taxon>
        <taxon>Arthropoda</taxon>
        <taxon>Hexapoda</taxon>
        <taxon>Insecta</taxon>
        <taxon>Pterygota</taxon>
        <taxon>Neoptera</taxon>
        <taxon>Endopterygota</taxon>
        <taxon>Hymenoptera</taxon>
        <taxon>Apocrita</taxon>
        <taxon>Aculeata</taxon>
        <taxon>Apoidea</taxon>
        <taxon>Anthophila</taxon>
        <taxon>Apidae</taxon>
        <taxon>Melipona</taxon>
    </lineage>
</organism>